<evidence type="ECO:0000313" key="7">
    <source>
        <dbReference type="EMBL" id="NML38649.1"/>
    </source>
</evidence>
<feature type="transmembrane region" description="Helical" evidence="6">
    <location>
        <begin position="81"/>
        <end position="105"/>
    </location>
</feature>
<feature type="transmembrane region" description="Helical" evidence="6">
    <location>
        <begin position="12"/>
        <end position="35"/>
    </location>
</feature>
<comment type="caution">
    <text evidence="7">The sequence shown here is derived from an EMBL/GenBank/DDBJ whole genome shotgun (WGS) entry which is preliminary data.</text>
</comment>
<keyword evidence="8" id="KW-1185">Reference proteome</keyword>
<feature type="transmembrane region" description="Helical" evidence="6">
    <location>
        <begin position="168"/>
        <end position="189"/>
    </location>
</feature>
<feature type="transmembrane region" description="Helical" evidence="6">
    <location>
        <begin position="437"/>
        <end position="455"/>
    </location>
</feature>
<organism evidence="7 8">
    <name type="scientific">Chitinophaga fulva</name>
    <dbReference type="NCBI Taxonomy" id="2728842"/>
    <lineage>
        <taxon>Bacteria</taxon>
        <taxon>Pseudomonadati</taxon>
        <taxon>Bacteroidota</taxon>
        <taxon>Chitinophagia</taxon>
        <taxon>Chitinophagales</taxon>
        <taxon>Chitinophagaceae</taxon>
        <taxon>Chitinophaga</taxon>
    </lineage>
</organism>
<dbReference type="PANTHER" id="PTHR30250">
    <property type="entry name" value="PST FAMILY PREDICTED COLANIC ACID TRANSPORTER"/>
    <property type="match status" value="1"/>
</dbReference>
<dbReference type="RefSeq" id="WP_169225626.1">
    <property type="nucleotide sequence ID" value="NZ_JABBGC010000001.1"/>
</dbReference>
<dbReference type="EMBL" id="JABBGC010000001">
    <property type="protein sequence ID" value="NML38649.1"/>
    <property type="molecule type" value="Genomic_DNA"/>
</dbReference>
<feature type="transmembrane region" description="Helical" evidence="6">
    <location>
        <begin position="289"/>
        <end position="313"/>
    </location>
</feature>
<keyword evidence="5 6" id="KW-0472">Membrane</keyword>
<dbReference type="Proteomes" id="UP000583266">
    <property type="component" value="Unassembled WGS sequence"/>
</dbReference>
<dbReference type="InterPro" id="IPR002797">
    <property type="entry name" value="Polysacc_synth"/>
</dbReference>
<feature type="transmembrane region" description="Helical" evidence="6">
    <location>
        <begin position="210"/>
        <end position="227"/>
    </location>
</feature>
<dbReference type="InterPro" id="IPR050833">
    <property type="entry name" value="Poly_Biosynth_Transport"/>
</dbReference>
<gene>
    <name evidence="7" type="ORF">HHL17_15685</name>
</gene>
<dbReference type="AlphaFoldDB" id="A0A848GMP3"/>
<evidence type="ECO:0000313" key="8">
    <source>
        <dbReference type="Proteomes" id="UP000583266"/>
    </source>
</evidence>
<feature type="transmembrane region" description="Helical" evidence="6">
    <location>
        <begin position="143"/>
        <end position="162"/>
    </location>
</feature>
<evidence type="ECO:0000256" key="1">
    <source>
        <dbReference type="ARBA" id="ARBA00004651"/>
    </source>
</evidence>
<keyword evidence="4 6" id="KW-1133">Transmembrane helix</keyword>
<feature type="transmembrane region" description="Helical" evidence="6">
    <location>
        <begin position="325"/>
        <end position="348"/>
    </location>
</feature>
<protein>
    <submittedName>
        <fullName evidence="7">Oligosaccharide flippase family protein</fullName>
    </submittedName>
</protein>
<dbReference type="GO" id="GO:0005886">
    <property type="term" value="C:plasma membrane"/>
    <property type="evidence" value="ECO:0007669"/>
    <property type="project" value="UniProtKB-SubCell"/>
</dbReference>
<dbReference type="Pfam" id="PF01943">
    <property type="entry name" value="Polysacc_synt"/>
    <property type="match status" value="1"/>
</dbReference>
<feature type="transmembrane region" description="Helical" evidence="6">
    <location>
        <begin position="413"/>
        <end position="431"/>
    </location>
</feature>
<evidence type="ECO:0000256" key="4">
    <source>
        <dbReference type="ARBA" id="ARBA00022989"/>
    </source>
</evidence>
<evidence type="ECO:0000256" key="5">
    <source>
        <dbReference type="ARBA" id="ARBA00023136"/>
    </source>
</evidence>
<keyword evidence="2" id="KW-1003">Cell membrane</keyword>
<feature type="transmembrane region" description="Helical" evidence="6">
    <location>
        <begin position="111"/>
        <end position="131"/>
    </location>
</feature>
<keyword evidence="3 6" id="KW-0812">Transmembrane</keyword>
<feature type="transmembrane region" description="Helical" evidence="6">
    <location>
        <begin position="247"/>
        <end position="268"/>
    </location>
</feature>
<evidence type="ECO:0000256" key="6">
    <source>
        <dbReference type="SAM" id="Phobius"/>
    </source>
</evidence>
<evidence type="ECO:0000256" key="2">
    <source>
        <dbReference type="ARBA" id="ARBA00022475"/>
    </source>
</evidence>
<proteinExistence type="predicted"/>
<comment type="subcellular location">
    <subcellularLocation>
        <location evidence="1">Cell membrane</location>
        <topology evidence="1">Multi-pass membrane protein</topology>
    </subcellularLocation>
</comment>
<feature type="transmembrane region" description="Helical" evidence="6">
    <location>
        <begin position="355"/>
        <end position="374"/>
    </location>
</feature>
<name>A0A848GMP3_9BACT</name>
<dbReference type="PANTHER" id="PTHR30250:SF11">
    <property type="entry name" value="O-ANTIGEN TRANSPORTER-RELATED"/>
    <property type="match status" value="1"/>
</dbReference>
<feature type="transmembrane region" description="Helical" evidence="6">
    <location>
        <begin position="41"/>
        <end position="60"/>
    </location>
</feature>
<accession>A0A848GMP3</accession>
<sequence length="475" mass="53833">MSINKKLIQDTLLYATGSIFNKLITFVLIPLYSYCLLASELGYYDLILTSTQLIAAVATLKISDGLYRWLIDHNDDPHYRTAAISSSFLVVLGSILFILIIHYTVPLPGKLMYQHLICALIISTILLTHLFQLLRGFRLVKEYAYVSICNGLSLLLCNIVLLKIFHEGVQGVICSLIISNTICILYITYRLRLWQFFNLHAVNRIFIKDMMKYSLPLVYNAVSWWLMGGFDRYLIAGFLGLEANGLYAISVKYAAVIILINSFFLPAWQDMVLKKSSGLNISSQFTQMLNLYITLLFSLVILFTALSKIFTAYVIDPQYGEAWKYIPILLTGNALLALTSFIGTLLMLEKNTYRIFTTSLLGSITNILISILLINGVGLYGPSLGMLGGFLAIFLVRYFYYKNRISIAIKIQPVLLLSLSFACIVICLFFADTLFYYTSVFLAIIIFLVLNRKLGKELFHMAKHRLRPSKAVLHD</sequence>
<evidence type="ECO:0000256" key="3">
    <source>
        <dbReference type="ARBA" id="ARBA00022692"/>
    </source>
</evidence>
<reference evidence="7 8" key="1">
    <citation type="submission" date="2020-04" db="EMBL/GenBank/DDBJ databases">
        <title>Chitinophaga sp. G-6-1-13 sp. nov., isolated from soil.</title>
        <authorList>
            <person name="Dahal R.H."/>
            <person name="Chaudhary D.K."/>
        </authorList>
    </citation>
    <scope>NUCLEOTIDE SEQUENCE [LARGE SCALE GENOMIC DNA]</scope>
    <source>
        <strain evidence="7 8">G-6-1-13</strain>
    </source>
</reference>
<feature type="transmembrane region" description="Helical" evidence="6">
    <location>
        <begin position="380"/>
        <end position="401"/>
    </location>
</feature>